<protein>
    <submittedName>
        <fullName evidence="1">Uncharacterized protein</fullName>
    </submittedName>
</protein>
<evidence type="ECO:0000313" key="2">
    <source>
        <dbReference type="Proteomes" id="UP000823773"/>
    </source>
</evidence>
<reference evidence="1" key="1">
    <citation type="submission" date="2021-03" db="EMBL/GenBank/DDBJ databases">
        <title>Genomic Encyclopedia of Type Strains, Phase IV (KMG-IV): sequencing the most valuable type-strain genomes for metagenomic binning, comparative biology and taxonomic classification.</title>
        <authorList>
            <person name="Goeker M."/>
        </authorList>
    </citation>
    <scope>NUCLEOTIDE SEQUENCE</scope>
    <source>
        <strain evidence="1">DSM 18131</strain>
    </source>
</reference>
<comment type="caution">
    <text evidence="1">The sequence shown here is derived from an EMBL/GenBank/DDBJ whole genome shotgun (WGS) entry which is preliminary data.</text>
</comment>
<accession>A0ACC5T3N2</accession>
<organism evidence="1 2">
    <name type="scientific">Ensifer adhaerens</name>
    <name type="common">Sinorhizobium morelense</name>
    <dbReference type="NCBI Taxonomy" id="106592"/>
    <lineage>
        <taxon>Bacteria</taxon>
        <taxon>Pseudomonadati</taxon>
        <taxon>Pseudomonadota</taxon>
        <taxon>Alphaproteobacteria</taxon>
        <taxon>Hyphomicrobiales</taxon>
        <taxon>Rhizobiaceae</taxon>
        <taxon>Sinorhizobium/Ensifer group</taxon>
        <taxon>Ensifer</taxon>
    </lineage>
</organism>
<evidence type="ECO:0000313" key="1">
    <source>
        <dbReference type="EMBL" id="MBP1875728.1"/>
    </source>
</evidence>
<gene>
    <name evidence="1" type="ORF">J2Z19_005465</name>
</gene>
<keyword evidence="2" id="KW-1185">Reference proteome</keyword>
<dbReference type="Proteomes" id="UP000823773">
    <property type="component" value="Unassembled WGS sequence"/>
</dbReference>
<proteinExistence type="predicted"/>
<sequence>MYSETENAALVRKQVISTFMAYRRGQLVPVQQARQRHTNAFR</sequence>
<name>A0ACC5T3N2_ENSAD</name>
<dbReference type="EMBL" id="JAGGJR010000012">
    <property type="protein sequence ID" value="MBP1875728.1"/>
    <property type="molecule type" value="Genomic_DNA"/>
</dbReference>